<reference evidence="2 3" key="1">
    <citation type="submission" date="2019-03" db="EMBL/GenBank/DDBJ databases">
        <title>Genomic Encyclopedia of Type Strains, Phase IV (KMG-IV): sequencing the most valuable type-strain genomes for metagenomic binning, comparative biology and taxonomic classification.</title>
        <authorList>
            <person name="Goeker M."/>
        </authorList>
    </citation>
    <scope>NUCLEOTIDE SEQUENCE [LARGE SCALE GENOMIC DNA]</scope>
    <source>
        <strain evidence="2 3">DSM 28679</strain>
    </source>
</reference>
<dbReference type="AlphaFoldDB" id="A0A4R6U3T0"/>
<dbReference type="PIRSF" id="PIRSF024492">
    <property type="entry name" value="UCP024492"/>
    <property type="match status" value="1"/>
</dbReference>
<evidence type="ECO:0000313" key="3">
    <source>
        <dbReference type="Proteomes" id="UP000294575"/>
    </source>
</evidence>
<name>A0A4R6U3T0_9GAMM</name>
<dbReference type="PANTHER" id="PTHR39337">
    <property type="entry name" value="BLR5642 PROTEIN"/>
    <property type="match status" value="1"/>
</dbReference>
<evidence type="ECO:0000256" key="1">
    <source>
        <dbReference type="SAM" id="MobiDB-lite"/>
    </source>
</evidence>
<gene>
    <name evidence="2" type="ORF">DFQ45_101226</name>
</gene>
<accession>A0A4R6U3T0</accession>
<dbReference type="Pfam" id="PF04343">
    <property type="entry name" value="DUF488"/>
    <property type="match status" value="1"/>
</dbReference>
<evidence type="ECO:0000313" key="2">
    <source>
        <dbReference type="EMBL" id="TDQ40092.1"/>
    </source>
</evidence>
<dbReference type="PANTHER" id="PTHR39337:SF1">
    <property type="entry name" value="BLR5642 PROTEIN"/>
    <property type="match status" value="1"/>
</dbReference>
<keyword evidence="3" id="KW-1185">Reference proteome</keyword>
<dbReference type="InterPro" id="IPR014519">
    <property type="entry name" value="UCP024492"/>
</dbReference>
<sequence>MKKSTPTNCRTGWTVPEPMTTVPQQAESGPSPPGSVFYTLGHSTLALDAFLALLHDAAIGCVADVRRLPGSTRYPQFNQEPLRQALAAAGIGYRHLTGLAGRRGRQPVDPAVNAGWINQSFHHYADYSLQPEFASAFAGLLELGRQQRVAILCAEAVWWRCHRRIISDHLLAAGQTVLHIVGNRTEQAQLTAFARISPDGSLTYPAKVSH</sequence>
<protein>
    <submittedName>
        <fullName evidence="2">Uncharacterized protein DUF488</fullName>
    </submittedName>
</protein>
<dbReference type="Proteomes" id="UP000294575">
    <property type="component" value="Unassembled WGS sequence"/>
</dbReference>
<dbReference type="InterPro" id="IPR007438">
    <property type="entry name" value="DUF488"/>
</dbReference>
<comment type="caution">
    <text evidence="2">The sequence shown here is derived from an EMBL/GenBank/DDBJ whole genome shotgun (WGS) entry which is preliminary data.</text>
</comment>
<proteinExistence type="predicted"/>
<feature type="compositionally biased region" description="Polar residues" evidence="1">
    <location>
        <begin position="1"/>
        <end position="11"/>
    </location>
</feature>
<feature type="region of interest" description="Disordered" evidence="1">
    <location>
        <begin position="1"/>
        <end position="34"/>
    </location>
</feature>
<organism evidence="2 3">
    <name type="scientific">Thiopseudomonas denitrificans</name>
    <dbReference type="NCBI Taxonomy" id="1501432"/>
    <lineage>
        <taxon>Bacteria</taxon>
        <taxon>Pseudomonadati</taxon>
        <taxon>Pseudomonadota</taxon>
        <taxon>Gammaproteobacteria</taxon>
        <taxon>Pseudomonadales</taxon>
        <taxon>Pseudomonadaceae</taxon>
        <taxon>Thiopseudomonas</taxon>
    </lineage>
</organism>
<dbReference type="EMBL" id="SNYK01000001">
    <property type="protein sequence ID" value="TDQ40092.1"/>
    <property type="molecule type" value="Genomic_DNA"/>
</dbReference>